<evidence type="ECO:0000313" key="2">
    <source>
        <dbReference type="EMBL" id="VVE40578.1"/>
    </source>
</evidence>
<name>A0A5E4XWZ2_9BURK</name>
<sequence length="78" mass="8866">MSDTFLTEEEVAELSGIRSGRNGQSREARQALWLRTVGIPFWVNARGRPIVARVAIEGRYRGEEPPKKKWQPRLTAMG</sequence>
<feature type="domain" description="DUF4224" evidence="1">
    <location>
        <begin position="5"/>
        <end position="55"/>
    </location>
</feature>
<proteinExistence type="predicted"/>
<dbReference type="Pfam" id="PF13986">
    <property type="entry name" value="DUF4224"/>
    <property type="match status" value="1"/>
</dbReference>
<reference evidence="2 3" key="1">
    <citation type="submission" date="2019-08" db="EMBL/GenBank/DDBJ databases">
        <authorList>
            <person name="Peeters C."/>
        </authorList>
    </citation>
    <scope>NUCLEOTIDE SEQUENCE [LARGE SCALE GENOMIC DNA]</scope>
    <source>
        <strain evidence="2 3">LMG 31116</strain>
    </source>
</reference>
<dbReference type="AlphaFoldDB" id="A0A5E4XWZ2"/>
<gene>
    <name evidence="2" type="ORF">PMO31116_04099</name>
</gene>
<keyword evidence="3" id="KW-1185">Reference proteome</keyword>
<organism evidence="2 3">
    <name type="scientific">Pandoraea morbifera</name>
    <dbReference type="NCBI Taxonomy" id="2508300"/>
    <lineage>
        <taxon>Bacteria</taxon>
        <taxon>Pseudomonadati</taxon>
        <taxon>Pseudomonadota</taxon>
        <taxon>Betaproteobacteria</taxon>
        <taxon>Burkholderiales</taxon>
        <taxon>Burkholderiaceae</taxon>
        <taxon>Pandoraea</taxon>
    </lineage>
</organism>
<dbReference type="InterPro" id="IPR025319">
    <property type="entry name" value="DUF4224"/>
</dbReference>
<evidence type="ECO:0000313" key="3">
    <source>
        <dbReference type="Proteomes" id="UP000368474"/>
    </source>
</evidence>
<dbReference type="RefSeq" id="WP_150568266.1">
    <property type="nucleotide sequence ID" value="NZ_CABPSD010000015.1"/>
</dbReference>
<evidence type="ECO:0000259" key="1">
    <source>
        <dbReference type="Pfam" id="PF13986"/>
    </source>
</evidence>
<dbReference type="Proteomes" id="UP000368474">
    <property type="component" value="Unassembled WGS sequence"/>
</dbReference>
<accession>A0A5E4XWZ2</accession>
<protein>
    <recommendedName>
        <fullName evidence="1">DUF4224 domain-containing protein</fullName>
    </recommendedName>
</protein>
<dbReference type="EMBL" id="CABPSD010000015">
    <property type="protein sequence ID" value="VVE40578.1"/>
    <property type="molecule type" value="Genomic_DNA"/>
</dbReference>